<dbReference type="SUPFAM" id="SSF49899">
    <property type="entry name" value="Concanavalin A-like lectins/glucanases"/>
    <property type="match status" value="1"/>
</dbReference>
<proteinExistence type="predicted"/>
<dbReference type="RefSeq" id="WP_083276519.1">
    <property type="nucleotide sequence ID" value="NZ_CP050919.1"/>
</dbReference>
<dbReference type="InterPro" id="IPR056573">
    <property type="entry name" value="Lectin_L-type_dom"/>
</dbReference>
<dbReference type="CDD" id="cd01951">
    <property type="entry name" value="lectin_L-type"/>
    <property type="match status" value="1"/>
</dbReference>
<feature type="region of interest" description="Disordered" evidence="1">
    <location>
        <begin position="157"/>
        <end position="176"/>
    </location>
</feature>
<dbReference type="AlphaFoldDB" id="A0AAJ4GF56"/>
<dbReference type="InterPro" id="IPR013320">
    <property type="entry name" value="ConA-like_dom_sf"/>
</dbReference>
<gene>
    <name evidence="2" type="ORF">HCY95_00743</name>
</gene>
<name>A0AAJ4GF56_LIMFE</name>
<sequence>MAAAAPAASDSSATTSEADGGLADMSDAVTSESDIQYNQAHKGKLVNVDKNNFLDYNQTHGSATYDSATGIVTLTPDQNNLAGSVTLKDKIDLNHDFSLTTWTNLGDKNTQNWGGDGIGFAFHTSPLDAVGGAGNNLGIGGLANAVGFKLDTFHNPRAKMSDKPGGDSYPADPKNSGTGSYGAMVYTDYNTELSSDGTTKQWNLEVPENINSFTNGTDPATTQNAEVLPDTVTDGKFHKFIINYKAATHQLVVTYYPDSDMDTDTLGDAYVWNWTIPDEQYQKMVAAAVAERDSATNKGKYGRLPTNFNGHLCLNRMGKEPATG</sequence>
<dbReference type="Pfam" id="PF18483">
    <property type="entry name" value="Lectin_L-type_dom"/>
    <property type="match status" value="1"/>
</dbReference>
<dbReference type="Gene3D" id="2.60.120.200">
    <property type="match status" value="1"/>
</dbReference>
<evidence type="ECO:0000313" key="3">
    <source>
        <dbReference type="Proteomes" id="UP000503169"/>
    </source>
</evidence>
<reference evidence="2 3" key="1">
    <citation type="submission" date="2020-04" db="EMBL/GenBank/DDBJ databases">
        <title>Novel strain L. Fermentum HFD1 producer antibacterial peptides.</title>
        <authorList>
            <person name="Ozhegov G.D."/>
            <person name="Pavlova A.S."/>
            <person name="Zhuravleva D.E."/>
            <person name="Gogoleva N.V."/>
            <person name="Shagimardanova E.I."/>
            <person name="Markelova M.I."/>
            <person name="Yarullina D.R."/>
            <person name="Kayumov A.R."/>
        </authorList>
    </citation>
    <scope>NUCLEOTIDE SEQUENCE [LARGE SCALE GENOMIC DNA]</scope>
    <source>
        <strain evidence="2 3">HFD1</strain>
    </source>
</reference>
<feature type="compositionally biased region" description="Low complexity" evidence="1">
    <location>
        <begin position="1"/>
        <end position="19"/>
    </location>
</feature>
<organism evidence="2 3">
    <name type="scientific">Limosilactobacillus fermentum</name>
    <name type="common">Lactobacillus fermentum</name>
    <dbReference type="NCBI Taxonomy" id="1613"/>
    <lineage>
        <taxon>Bacteria</taxon>
        <taxon>Bacillati</taxon>
        <taxon>Bacillota</taxon>
        <taxon>Bacilli</taxon>
        <taxon>Lactobacillales</taxon>
        <taxon>Lactobacillaceae</taxon>
        <taxon>Limosilactobacillus</taxon>
    </lineage>
</organism>
<protein>
    <submittedName>
        <fullName evidence="2">Uncharacterized protein</fullName>
    </submittedName>
</protein>
<accession>A0AAJ4GF56</accession>
<dbReference type="EMBL" id="CP050919">
    <property type="protein sequence ID" value="QIX58307.1"/>
    <property type="molecule type" value="Genomic_DNA"/>
</dbReference>
<dbReference type="Proteomes" id="UP000503169">
    <property type="component" value="Chromosome"/>
</dbReference>
<feature type="region of interest" description="Disordered" evidence="1">
    <location>
        <begin position="1"/>
        <end position="24"/>
    </location>
</feature>
<evidence type="ECO:0000256" key="1">
    <source>
        <dbReference type="SAM" id="MobiDB-lite"/>
    </source>
</evidence>
<evidence type="ECO:0000313" key="2">
    <source>
        <dbReference type="EMBL" id="QIX58307.1"/>
    </source>
</evidence>